<dbReference type="InterPro" id="IPR013656">
    <property type="entry name" value="PAS_4"/>
</dbReference>
<dbReference type="PANTHER" id="PTHR44757:SF4">
    <property type="entry name" value="DIGUANYLATE CYCLASE DGCE-RELATED"/>
    <property type="match status" value="1"/>
</dbReference>
<evidence type="ECO:0000259" key="1">
    <source>
        <dbReference type="PROSITE" id="PS50112"/>
    </source>
</evidence>
<dbReference type="Gene3D" id="3.30.450.20">
    <property type="entry name" value="PAS domain"/>
    <property type="match status" value="2"/>
</dbReference>
<dbReference type="NCBIfam" id="TIGR00229">
    <property type="entry name" value="sensory_box"/>
    <property type="match status" value="2"/>
</dbReference>
<accession>A0AAN1XWZ6</accession>
<evidence type="ECO:0000313" key="3">
    <source>
        <dbReference type="EMBL" id="BDE05888.1"/>
    </source>
</evidence>
<dbReference type="EMBL" id="AP025523">
    <property type="protein sequence ID" value="BDE05888.1"/>
    <property type="molecule type" value="Genomic_DNA"/>
</dbReference>
<dbReference type="Pfam" id="PF13426">
    <property type="entry name" value="PAS_9"/>
    <property type="match status" value="1"/>
</dbReference>
<feature type="domain" description="PAS" evidence="1">
    <location>
        <begin position="239"/>
        <end position="296"/>
    </location>
</feature>
<dbReference type="SUPFAM" id="SSF55785">
    <property type="entry name" value="PYP-like sensor domain (PAS domain)"/>
    <property type="match status" value="2"/>
</dbReference>
<evidence type="ECO:0008006" key="5">
    <source>
        <dbReference type="Google" id="ProtNLM"/>
    </source>
</evidence>
<dbReference type="InterPro" id="IPR052155">
    <property type="entry name" value="Biofilm_reg_signaling"/>
</dbReference>
<dbReference type="SMART" id="SM00091">
    <property type="entry name" value="PAS"/>
    <property type="match status" value="2"/>
</dbReference>
<dbReference type="PANTHER" id="PTHR44757">
    <property type="entry name" value="DIGUANYLATE CYCLASE DGCP"/>
    <property type="match status" value="1"/>
</dbReference>
<dbReference type="InterPro" id="IPR029787">
    <property type="entry name" value="Nucleotide_cyclase"/>
</dbReference>
<dbReference type="CDD" id="cd01949">
    <property type="entry name" value="GGDEF"/>
    <property type="match status" value="1"/>
</dbReference>
<dbReference type="InterPro" id="IPR000014">
    <property type="entry name" value="PAS"/>
</dbReference>
<dbReference type="SMART" id="SM00267">
    <property type="entry name" value="GGDEF"/>
    <property type="match status" value="1"/>
</dbReference>
<dbReference type="Gene3D" id="3.30.70.270">
    <property type="match status" value="1"/>
</dbReference>
<dbReference type="InterPro" id="IPR043128">
    <property type="entry name" value="Rev_trsase/Diguanyl_cyclase"/>
</dbReference>
<name>A0AAN1XWZ6_UNVUL</name>
<dbReference type="AlphaFoldDB" id="A0AAN1XWZ6"/>
<evidence type="ECO:0000313" key="4">
    <source>
        <dbReference type="Proteomes" id="UP001317532"/>
    </source>
</evidence>
<reference evidence="3 4" key="1">
    <citation type="journal article" date="2022" name="ISME Commun">
        <title>Vulcanimicrobium alpinus gen. nov. sp. nov., the first cultivated representative of the candidate phylum 'Eremiobacterota', is a metabolically versatile aerobic anoxygenic phototroph.</title>
        <authorList>
            <person name="Yabe S."/>
            <person name="Muto K."/>
            <person name="Abe K."/>
            <person name="Yokota A."/>
            <person name="Staudigel H."/>
            <person name="Tebo B.M."/>
        </authorList>
    </citation>
    <scope>NUCLEOTIDE SEQUENCE [LARGE SCALE GENOMIC DNA]</scope>
    <source>
        <strain evidence="3 4">WC8-2</strain>
    </source>
</reference>
<dbReference type="Pfam" id="PF08448">
    <property type="entry name" value="PAS_4"/>
    <property type="match status" value="1"/>
</dbReference>
<dbReference type="FunFam" id="3.30.70.270:FF:000001">
    <property type="entry name" value="Diguanylate cyclase domain protein"/>
    <property type="match status" value="1"/>
</dbReference>
<evidence type="ECO:0000259" key="2">
    <source>
        <dbReference type="PROSITE" id="PS50887"/>
    </source>
</evidence>
<dbReference type="Pfam" id="PF00990">
    <property type="entry name" value="GGDEF"/>
    <property type="match status" value="1"/>
</dbReference>
<protein>
    <recommendedName>
        <fullName evidence="5">Diguanylate cyclase</fullName>
    </recommendedName>
</protein>
<keyword evidence="4" id="KW-1185">Reference proteome</keyword>
<dbReference type="InterPro" id="IPR035965">
    <property type="entry name" value="PAS-like_dom_sf"/>
</dbReference>
<dbReference type="SUPFAM" id="SSF55073">
    <property type="entry name" value="Nucleotide cyclase"/>
    <property type="match status" value="1"/>
</dbReference>
<dbReference type="RefSeq" id="WP_317996899.1">
    <property type="nucleotide sequence ID" value="NZ_AP025523.1"/>
</dbReference>
<dbReference type="InterPro" id="IPR000160">
    <property type="entry name" value="GGDEF_dom"/>
</dbReference>
<dbReference type="CDD" id="cd00130">
    <property type="entry name" value="PAS"/>
    <property type="match status" value="2"/>
</dbReference>
<dbReference type="NCBIfam" id="TIGR00254">
    <property type="entry name" value="GGDEF"/>
    <property type="match status" value="1"/>
</dbReference>
<dbReference type="PROSITE" id="PS50112">
    <property type="entry name" value="PAS"/>
    <property type="match status" value="1"/>
</dbReference>
<sequence>MEAITALLRVAARAAGATAALLARAGDDVPVAAWGCDGSVASALLRAAHRGPRGGRLAHTLPLRLADGSAGVMVLVAPAADVDAGEIAPLLPEIGALCDPAGTPEISDSLNILAESVEGLGDATAILLTPRTPDEATRFTYVNAEFSRLFGYGAELIGDDAEILLGPLTDREAMASLREQIAARRVARASTVLYGRDRAPHWVELVSTPVEHGADALHHVVAYRDVTSRKTIVDALAAERQKLQTTLAAITDAVTTILADGRIEYVNEAAERLLGVKLEELYGMHVADAIELVDADGSAIELAAPANARAPRRGAGHLRAAAGMIDVAYVASPIDAEDGGTVIVMRDVTHENRIAMRLSFEAAHDPLTGLPNRRAIVERLEEAVAGARERGEHHSIAFLDLDRFKVVNDRFGHAVGDRLLREVGRMMGRIVRNGDVLARIGGDEFALLLPNCRVEDALRVVEKTREAVEAYRIEHEGQALAVGVSIGVAAIDAETRSAEAALAAEDAACYLAKAAGRNAVSG</sequence>
<gene>
    <name evidence="3" type="ORF">WPS_11640</name>
</gene>
<dbReference type="PROSITE" id="PS50887">
    <property type="entry name" value="GGDEF"/>
    <property type="match status" value="1"/>
</dbReference>
<feature type="domain" description="GGDEF" evidence="2">
    <location>
        <begin position="392"/>
        <end position="522"/>
    </location>
</feature>
<dbReference type="Proteomes" id="UP001317532">
    <property type="component" value="Chromosome"/>
</dbReference>
<proteinExistence type="predicted"/>
<dbReference type="KEGG" id="vab:WPS_11640"/>
<organism evidence="3 4">
    <name type="scientific">Vulcanimicrobium alpinum</name>
    <dbReference type="NCBI Taxonomy" id="3016050"/>
    <lineage>
        <taxon>Bacteria</taxon>
        <taxon>Bacillati</taxon>
        <taxon>Vulcanimicrobiota</taxon>
        <taxon>Vulcanimicrobiia</taxon>
        <taxon>Vulcanimicrobiales</taxon>
        <taxon>Vulcanimicrobiaceae</taxon>
        <taxon>Vulcanimicrobium</taxon>
    </lineage>
</organism>